<evidence type="ECO:0000256" key="1">
    <source>
        <dbReference type="ARBA" id="ARBA00022741"/>
    </source>
</evidence>
<gene>
    <name evidence="8" type="ORF">GKD68_09210</name>
    <name evidence="9" type="ORF">GKD70_08800</name>
</gene>
<dbReference type="Gene3D" id="3.40.50.300">
    <property type="entry name" value="P-loop containing nucleotide triphosphate hydrolases"/>
    <property type="match status" value="1"/>
</dbReference>
<dbReference type="PROSITE" id="PS50110">
    <property type="entry name" value="RESPONSE_REGULATORY"/>
    <property type="match status" value="1"/>
</dbReference>
<keyword evidence="5" id="KW-0597">Phosphoprotein</keyword>
<dbReference type="Pfam" id="PF00158">
    <property type="entry name" value="Sigma54_activat"/>
    <property type="match status" value="1"/>
</dbReference>
<dbReference type="Pfam" id="PF25601">
    <property type="entry name" value="AAA_lid_14"/>
    <property type="match status" value="1"/>
</dbReference>
<reference evidence="10 11" key="1">
    <citation type="journal article" date="2019" name="Nat. Med.">
        <title>A library of human gut bacterial isolates paired with longitudinal multiomics data enables mechanistic microbiome research.</title>
        <authorList>
            <person name="Poyet M."/>
            <person name="Groussin M."/>
            <person name="Gibbons S.M."/>
            <person name="Avila-Pacheco J."/>
            <person name="Jiang X."/>
            <person name="Kearney S.M."/>
            <person name="Perrotta A.R."/>
            <person name="Berdy B."/>
            <person name="Zhao S."/>
            <person name="Lieberman T.D."/>
            <person name="Swanson P.K."/>
            <person name="Smith M."/>
            <person name="Roesemann S."/>
            <person name="Alexander J.E."/>
            <person name="Rich S.A."/>
            <person name="Livny J."/>
            <person name="Vlamakis H."/>
            <person name="Clish C."/>
            <person name="Bullock K."/>
            <person name="Deik A."/>
            <person name="Scott J."/>
            <person name="Pierce K.A."/>
            <person name="Xavier R.J."/>
            <person name="Alm E.J."/>
        </authorList>
    </citation>
    <scope>NUCLEOTIDE SEQUENCE [LARGE SCALE GENOMIC DNA]</scope>
    <source>
        <strain evidence="8 10">BIOML-A2</strain>
        <strain evidence="9 11">BIOML-A20</strain>
    </source>
</reference>
<sequence length="439" mass="49293">MLSILIVEDDITFSLMLTTWLGKKGFVVRSSSSVSDAKRRLGEEAFDLVISDLRLPDSDGIDLLKWLKSTHPSLPLIMMTSYAEIQTAVQAMKLGAADYIAKPLNPDELLGKIKELVRVEEKAPARAPVPSAPDLYIEGQSQAARQLYEHVRLVAPTDMSVLVTGASGTGKEYIARRIHEQSNRSKAPFVAVDCGAIPKELAASEFFGHVKGSFTGAIENKTGAFVAAQGGTIFLDEIGNLTYEVQVQLLRALQERKVKPIGSNQEIAINVRLISATNENLRQAIEKGDFREDLYHRINEFTIRIPDLKERKEDLLLFANHFLDLANSELQKDIIGFDNDTMQLFQSYSWPGNLRQMKNVIKYATLLATGRYITRKELPEELTENLPSHTNIQLKNVEHERDLIRKALQECGNNKTRAAQLLGIDRKTLYNKLKIYQLD</sequence>
<dbReference type="PRINTS" id="PR01590">
    <property type="entry name" value="HTHFIS"/>
</dbReference>
<accession>A0A3D9A4T1</accession>
<keyword evidence="2" id="KW-0067">ATP-binding</keyword>
<protein>
    <submittedName>
        <fullName evidence="8">Response regulator</fullName>
    </submittedName>
</protein>
<dbReference type="RefSeq" id="WP_121956801.1">
    <property type="nucleotide sequence ID" value="NZ_CP072231.1"/>
</dbReference>
<dbReference type="InterPro" id="IPR001789">
    <property type="entry name" value="Sig_transdc_resp-reg_receiver"/>
</dbReference>
<dbReference type="Proteomes" id="UP000441609">
    <property type="component" value="Unassembled WGS sequence"/>
</dbReference>
<dbReference type="GO" id="GO:0006355">
    <property type="term" value="P:regulation of DNA-templated transcription"/>
    <property type="evidence" value="ECO:0007669"/>
    <property type="project" value="InterPro"/>
</dbReference>
<dbReference type="GO" id="GO:0000160">
    <property type="term" value="P:phosphorelay signal transduction system"/>
    <property type="evidence" value="ECO:0007669"/>
    <property type="project" value="InterPro"/>
</dbReference>
<dbReference type="PANTHER" id="PTHR32071">
    <property type="entry name" value="TRANSCRIPTIONAL REGULATORY PROTEIN"/>
    <property type="match status" value="1"/>
</dbReference>
<dbReference type="SMART" id="SM00382">
    <property type="entry name" value="AAA"/>
    <property type="match status" value="1"/>
</dbReference>
<evidence type="ECO:0000256" key="5">
    <source>
        <dbReference type="PROSITE-ProRule" id="PRU00169"/>
    </source>
</evidence>
<organism evidence="8 10">
    <name type="scientific">Parabacteroides distasonis</name>
    <dbReference type="NCBI Taxonomy" id="823"/>
    <lineage>
        <taxon>Bacteria</taxon>
        <taxon>Pseudomonadati</taxon>
        <taxon>Bacteroidota</taxon>
        <taxon>Bacteroidia</taxon>
        <taxon>Bacteroidales</taxon>
        <taxon>Tannerellaceae</taxon>
        <taxon>Parabacteroides</taxon>
    </lineage>
</organism>
<dbReference type="InterPro" id="IPR058031">
    <property type="entry name" value="AAA_lid_NorR"/>
</dbReference>
<dbReference type="InterPro" id="IPR009057">
    <property type="entry name" value="Homeodomain-like_sf"/>
</dbReference>
<dbReference type="PROSITE" id="PS00676">
    <property type="entry name" value="SIGMA54_INTERACT_2"/>
    <property type="match status" value="1"/>
</dbReference>
<dbReference type="AlphaFoldDB" id="A0A3D9A4T1"/>
<comment type="caution">
    <text evidence="8">The sequence shown here is derived from an EMBL/GenBank/DDBJ whole genome shotgun (WGS) entry which is preliminary data.</text>
</comment>
<dbReference type="InterPro" id="IPR002078">
    <property type="entry name" value="Sigma_54_int"/>
</dbReference>
<dbReference type="Gene3D" id="3.40.50.2300">
    <property type="match status" value="1"/>
</dbReference>
<dbReference type="SUPFAM" id="SSF52540">
    <property type="entry name" value="P-loop containing nucleoside triphosphate hydrolases"/>
    <property type="match status" value="1"/>
</dbReference>
<keyword evidence="3" id="KW-0805">Transcription regulation</keyword>
<proteinExistence type="predicted"/>
<dbReference type="Gene3D" id="1.10.10.60">
    <property type="entry name" value="Homeodomain-like"/>
    <property type="match status" value="1"/>
</dbReference>
<dbReference type="Pfam" id="PF02954">
    <property type="entry name" value="HTH_8"/>
    <property type="match status" value="1"/>
</dbReference>
<feature type="domain" description="Response regulatory" evidence="7">
    <location>
        <begin position="3"/>
        <end position="117"/>
    </location>
</feature>
<dbReference type="InterPro" id="IPR003593">
    <property type="entry name" value="AAA+_ATPase"/>
</dbReference>
<dbReference type="PROSITE" id="PS50045">
    <property type="entry name" value="SIGMA54_INTERACT_4"/>
    <property type="match status" value="1"/>
</dbReference>
<evidence type="ECO:0000256" key="4">
    <source>
        <dbReference type="ARBA" id="ARBA00023163"/>
    </source>
</evidence>
<evidence type="ECO:0000313" key="8">
    <source>
        <dbReference type="EMBL" id="MRZ54929.1"/>
    </source>
</evidence>
<dbReference type="Proteomes" id="UP000432516">
    <property type="component" value="Unassembled WGS sequence"/>
</dbReference>
<dbReference type="GO" id="GO:0005524">
    <property type="term" value="F:ATP binding"/>
    <property type="evidence" value="ECO:0007669"/>
    <property type="project" value="UniProtKB-KW"/>
</dbReference>
<dbReference type="InterPro" id="IPR027417">
    <property type="entry name" value="P-loop_NTPase"/>
</dbReference>
<keyword evidence="4" id="KW-0804">Transcription</keyword>
<dbReference type="SMART" id="SM00448">
    <property type="entry name" value="REC"/>
    <property type="match status" value="1"/>
</dbReference>
<evidence type="ECO:0000259" key="7">
    <source>
        <dbReference type="PROSITE" id="PS50110"/>
    </source>
</evidence>
<dbReference type="SUPFAM" id="SSF52172">
    <property type="entry name" value="CheY-like"/>
    <property type="match status" value="1"/>
</dbReference>
<evidence type="ECO:0000259" key="6">
    <source>
        <dbReference type="PROSITE" id="PS50045"/>
    </source>
</evidence>
<evidence type="ECO:0000313" key="9">
    <source>
        <dbReference type="EMBL" id="MSB73379.1"/>
    </source>
</evidence>
<dbReference type="CDD" id="cd00009">
    <property type="entry name" value="AAA"/>
    <property type="match status" value="1"/>
</dbReference>
<dbReference type="InterPro" id="IPR002197">
    <property type="entry name" value="HTH_Fis"/>
</dbReference>
<dbReference type="InterPro" id="IPR025943">
    <property type="entry name" value="Sigma_54_int_dom_ATP-bd_2"/>
</dbReference>
<name>A0A3D9A4T1_PARDI</name>
<dbReference type="FunFam" id="3.40.50.300:FF:000006">
    <property type="entry name" value="DNA-binding transcriptional regulator NtrC"/>
    <property type="match status" value="1"/>
</dbReference>
<feature type="modified residue" description="4-aspartylphosphate" evidence="5">
    <location>
        <position position="52"/>
    </location>
</feature>
<dbReference type="Pfam" id="PF00072">
    <property type="entry name" value="Response_reg"/>
    <property type="match status" value="1"/>
</dbReference>
<evidence type="ECO:0000313" key="10">
    <source>
        <dbReference type="Proteomes" id="UP000432516"/>
    </source>
</evidence>
<evidence type="ECO:0000256" key="2">
    <source>
        <dbReference type="ARBA" id="ARBA00022840"/>
    </source>
</evidence>
<dbReference type="EMBL" id="WKNE01000005">
    <property type="protein sequence ID" value="MRZ54929.1"/>
    <property type="molecule type" value="Genomic_DNA"/>
</dbReference>
<feature type="domain" description="Sigma-54 factor interaction" evidence="6">
    <location>
        <begin position="137"/>
        <end position="366"/>
    </location>
</feature>
<evidence type="ECO:0000313" key="11">
    <source>
        <dbReference type="Proteomes" id="UP000441609"/>
    </source>
</evidence>
<dbReference type="EMBL" id="WKMO01000006">
    <property type="protein sequence ID" value="MSB73379.1"/>
    <property type="molecule type" value="Genomic_DNA"/>
</dbReference>
<keyword evidence="1" id="KW-0547">Nucleotide-binding</keyword>
<dbReference type="SUPFAM" id="SSF46689">
    <property type="entry name" value="Homeodomain-like"/>
    <property type="match status" value="1"/>
</dbReference>
<evidence type="ECO:0000256" key="3">
    <source>
        <dbReference type="ARBA" id="ARBA00023015"/>
    </source>
</evidence>
<dbReference type="Gene3D" id="1.10.8.60">
    <property type="match status" value="1"/>
</dbReference>
<dbReference type="InterPro" id="IPR011006">
    <property type="entry name" value="CheY-like_superfamily"/>
</dbReference>
<dbReference type="PANTHER" id="PTHR32071:SF81">
    <property type="entry name" value="PROPIONATE CATABOLISM OPERON REGULATORY PROTEIN"/>
    <property type="match status" value="1"/>
</dbReference>
<dbReference type="GO" id="GO:0043565">
    <property type="term" value="F:sequence-specific DNA binding"/>
    <property type="evidence" value="ECO:0007669"/>
    <property type="project" value="InterPro"/>
</dbReference>